<name>A0A0A8ZEW5_ARUDO</name>
<dbReference type="EMBL" id="GBRH01261702">
    <property type="protein sequence ID" value="JAD36193.1"/>
    <property type="molecule type" value="Transcribed_RNA"/>
</dbReference>
<sequence length="52" mass="5837">MVMLVVWLIWKHRNKCVFEGSSPCIPGPLARIRDEASLWRSAGAIDVEALLT</sequence>
<reference evidence="1" key="1">
    <citation type="submission" date="2014-09" db="EMBL/GenBank/DDBJ databases">
        <authorList>
            <person name="Magalhaes I.L.F."/>
            <person name="Oliveira U."/>
            <person name="Santos F.R."/>
            <person name="Vidigal T.H.D.A."/>
            <person name="Brescovit A.D."/>
            <person name="Santos A.J."/>
        </authorList>
    </citation>
    <scope>NUCLEOTIDE SEQUENCE</scope>
    <source>
        <tissue evidence="1">Shoot tissue taken approximately 20 cm above the soil surface</tissue>
    </source>
</reference>
<dbReference type="AlphaFoldDB" id="A0A0A8ZEW5"/>
<evidence type="ECO:0000313" key="1">
    <source>
        <dbReference type="EMBL" id="JAD36193.1"/>
    </source>
</evidence>
<reference evidence="1" key="2">
    <citation type="journal article" date="2015" name="Data Brief">
        <title>Shoot transcriptome of the giant reed, Arundo donax.</title>
        <authorList>
            <person name="Barrero R.A."/>
            <person name="Guerrero F.D."/>
            <person name="Moolhuijzen P."/>
            <person name="Goolsby J.A."/>
            <person name="Tidwell J."/>
            <person name="Bellgard S.E."/>
            <person name="Bellgard M.I."/>
        </authorList>
    </citation>
    <scope>NUCLEOTIDE SEQUENCE</scope>
    <source>
        <tissue evidence="1">Shoot tissue taken approximately 20 cm above the soil surface</tissue>
    </source>
</reference>
<protein>
    <submittedName>
        <fullName evidence="1">Uncharacterized protein</fullName>
    </submittedName>
</protein>
<proteinExistence type="predicted"/>
<accession>A0A0A8ZEW5</accession>
<organism evidence="1">
    <name type="scientific">Arundo donax</name>
    <name type="common">Giant reed</name>
    <name type="synonym">Donax arundinaceus</name>
    <dbReference type="NCBI Taxonomy" id="35708"/>
    <lineage>
        <taxon>Eukaryota</taxon>
        <taxon>Viridiplantae</taxon>
        <taxon>Streptophyta</taxon>
        <taxon>Embryophyta</taxon>
        <taxon>Tracheophyta</taxon>
        <taxon>Spermatophyta</taxon>
        <taxon>Magnoliopsida</taxon>
        <taxon>Liliopsida</taxon>
        <taxon>Poales</taxon>
        <taxon>Poaceae</taxon>
        <taxon>PACMAD clade</taxon>
        <taxon>Arundinoideae</taxon>
        <taxon>Arundineae</taxon>
        <taxon>Arundo</taxon>
    </lineage>
</organism>